<organism evidence="6">
    <name type="scientific">uncultured organism MedDCM-OCT-S04-C2</name>
    <dbReference type="NCBI Taxonomy" id="743613"/>
    <lineage>
        <taxon>unclassified sequences</taxon>
        <taxon>environmental samples</taxon>
    </lineage>
</organism>
<evidence type="ECO:0000313" key="6">
    <source>
        <dbReference type="EMBL" id="ADD95737.1"/>
    </source>
</evidence>
<comment type="similarity">
    <text evidence="1">Belongs to the glycosyltransferase 10 family.</text>
</comment>
<reference evidence="6" key="1">
    <citation type="journal article" date="2010" name="ISME J.">
        <title>Metagenome of the Mediterranean deep chlorophyll maximum studied by direct and fosmid library 454 pyrosequencing.</title>
        <authorList>
            <person name="Ghai R."/>
            <person name="Martin-Cuadrado A.B."/>
            <person name="Molto A.G."/>
            <person name="Heredia I.G."/>
            <person name="Cabrera R."/>
            <person name="Martin J."/>
            <person name="Verdu M."/>
            <person name="Deschamps P."/>
            <person name="Moreira D."/>
            <person name="Lopez-Garcia P."/>
            <person name="Mira A."/>
            <person name="Rodriguez-Valera F."/>
        </authorList>
    </citation>
    <scope>NUCLEOTIDE SEQUENCE</scope>
</reference>
<evidence type="ECO:0000259" key="5">
    <source>
        <dbReference type="Pfam" id="PF00852"/>
    </source>
</evidence>
<evidence type="ECO:0000256" key="4">
    <source>
        <dbReference type="SAM" id="MobiDB-lite"/>
    </source>
</evidence>
<dbReference type="EMBL" id="GU943090">
    <property type="protein sequence ID" value="ADD95737.1"/>
    <property type="molecule type" value="Genomic_DNA"/>
</dbReference>
<evidence type="ECO:0000256" key="3">
    <source>
        <dbReference type="ARBA" id="ARBA00022679"/>
    </source>
</evidence>
<dbReference type="Gene3D" id="3.40.50.11660">
    <property type="entry name" value="Glycosyl transferase family 10, C-terminal domain"/>
    <property type="match status" value="1"/>
</dbReference>
<dbReference type="SUPFAM" id="SSF53756">
    <property type="entry name" value="UDP-Glycosyltransferase/glycogen phosphorylase"/>
    <property type="match status" value="1"/>
</dbReference>
<dbReference type="InterPro" id="IPR038577">
    <property type="entry name" value="GT10-like_C_sf"/>
</dbReference>
<dbReference type="Pfam" id="PF00852">
    <property type="entry name" value="Glyco_transf_10"/>
    <property type="match status" value="1"/>
</dbReference>
<dbReference type="InterPro" id="IPR001503">
    <property type="entry name" value="Glyco_trans_10"/>
</dbReference>
<name>D6PJ36_9ZZZZ</name>
<feature type="region of interest" description="Disordered" evidence="4">
    <location>
        <begin position="252"/>
        <end position="296"/>
    </location>
</feature>
<dbReference type="AlphaFoldDB" id="D6PJ36"/>
<dbReference type="PANTHER" id="PTHR11929">
    <property type="entry name" value="ALPHA- 1,3 -FUCOSYLTRANSFERASE"/>
    <property type="match status" value="1"/>
</dbReference>
<dbReference type="GO" id="GO:0016020">
    <property type="term" value="C:membrane"/>
    <property type="evidence" value="ECO:0007669"/>
    <property type="project" value="InterPro"/>
</dbReference>
<feature type="domain" description="Fucosyltransferase C-terminal" evidence="5">
    <location>
        <begin position="35"/>
        <end position="217"/>
    </location>
</feature>
<dbReference type="CAZy" id="GT10">
    <property type="family name" value="Glycosyltransferase Family 10"/>
</dbReference>
<dbReference type="InterPro" id="IPR055270">
    <property type="entry name" value="Glyco_tran_10_C"/>
</dbReference>
<dbReference type="PANTHER" id="PTHR11929:SF194">
    <property type="entry name" value="ALPHA-(1,3)-FUCOSYLTRANSFERASE 10"/>
    <property type="match status" value="1"/>
</dbReference>
<proteinExistence type="inferred from homology"/>
<evidence type="ECO:0000256" key="2">
    <source>
        <dbReference type="ARBA" id="ARBA00022676"/>
    </source>
</evidence>
<keyword evidence="3" id="KW-0808">Transferase</keyword>
<accession>D6PJ36</accession>
<dbReference type="GO" id="GO:0046920">
    <property type="term" value="F:alpha-(1-&gt;3)-fucosyltransferase activity"/>
    <property type="evidence" value="ECO:0007669"/>
    <property type="project" value="TreeGrafter"/>
</dbReference>
<keyword evidence="2" id="KW-0328">Glycosyltransferase</keyword>
<protein>
    <recommendedName>
        <fullName evidence="5">Fucosyltransferase C-terminal domain-containing protein</fullName>
    </recommendedName>
</protein>
<sequence length="296" mass="33442">MPITYWPLNVVAPEYILQPRKQSSEKTGYDTGVAIAAFVSNCKAAGAEQRANYLRDLMKLIPVHSYGGCLKNREEPSMPDDPTWPSIAQKRSRKIRILSNYKFYFAFENSQVEDYVSEKIFESLLAGTVPIYRGANGIAKFMPDSRSYIDANKMSPKEVADLVMSLSNDEDKYESYFAYKKKPLTKEFQQIALNAYTHPNVACRLCEYAQNQRSSGKAKNGIYGDMSLGTSNVTNPLLRTIRHDWSERFAAAASPPVMKSRGDKGKSPSNDTHQSIAHESEVQQEVQKKPYLHAWD</sequence>
<evidence type="ECO:0000256" key="1">
    <source>
        <dbReference type="ARBA" id="ARBA00008919"/>
    </source>
</evidence>